<dbReference type="InterPro" id="IPR036457">
    <property type="entry name" value="PPM-type-like_dom_sf"/>
</dbReference>
<protein>
    <submittedName>
        <fullName evidence="8">Protein phosphatase</fullName>
    </submittedName>
</protein>
<evidence type="ECO:0000256" key="3">
    <source>
        <dbReference type="ARBA" id="ARBA00022777"/>
    </source>
</evidence>
<dbReference type="Gene3D" id="1.10.510.10">
    <property type="entry name" value="Transferase(Phosphotransferase) domain 1"/>
    <property type="match status" value="1"/>
</dbReference>
<evidence type="ECO:0000256" key="4">
    <source>
        <dbReference type="ARBA" id="ARBA00022840"/>
    </source>
</evidence>
<evidence type="ECO:0000313" key="8">
    <source>
        <dbReference type="EMBL" id="OGI56829.1"/>
    </source>
</evidence>
<keyword evidence="4" id="KW-0067">ATP-binding</keyword>
<reference evidence="8 9" key="1">
    <citation type="journal article" date="2016" name="Nat. Commun.">
        <title>Thousands of microbial genomes shed light on interconnected biogeochemical processes in an aquifer system.</title>
        <authorList>
            <person name="Anantharaman K."/>
            <person name="Brown C.T."/>
            <person name="Hug L.A."/>
            <person name="Sharon I."/>
            <person name="Castelle C.J."/>
            <person name="Probst A.J."/>
            <person name="Thomas B.C."/>
            <person name="Singh A."/>
            <person name="Wilkins M.J."/>
            <person name="Karaoz U."/>
            <person name="Brodie E.L."/>
            <person name="Williams K.H."/>
            <person name="Hubbard S.S."/>
            <person name="Banfield J.F."/>
        </authorList>
    </citation>
    <scope>NUCLEOTIDE SEQUENCE [LARGE SCALE GENOMIC DNA]</scope>
</reference>
<dbReference type="PROSITE" id="PS00108">
    <property type="entry name" value="PROTEIN_KINASE_ST"/>
    <property type="match status" value="1"/>
</dbReference>
<dbReference type="GO" id="GO:0005524">
    <property type="term" value="F:ATP binding"/>
    <property type="evidence" value="ECO:0007669"/>
    <property type="project" value="UniProtKB-KW"/>
</dbReference>
<feature type="transmembrane region" description="Helical" evidence="5">
    <location>
        <begin position="559"/>
        <end position="577"/>
    </location>
</feature>
<dbReference type="Pfam" id="PF00069">
    <property type="entry name" value="Pkinase"/>
    <property type="match status" value="1"/>
</dbReference>
<keyword evidence="3" id="KW-0418">Kinase</keyword>
<comment type="caution">
    <text evidence="8">The sequence shown here is derived from an EMBL/GenBank/DDBJ whole genome shotgun (WGS) entry which is preliminary data.</text>
</comment>
<name>A0A1F6UHG5_9PROT</name>
<evidence type="ECO:0000259" key="6">
    <source>
        <dbReference type="PROSITE" id="PS50011"/>
    </source>
</evidence>
<dbReference type="InterPro" id="IPR000719">
    <property type="entry name" value="Prot_kinase_dom"/>
</dbReference>
<feature type="domain" description="Protein kinase" evidence="6">
    <location>
        <begin position="268"/>
        <end position="539"/>
    </location>
</feature>
<dbReference type="SMART" id="SM00332">
    <property type="entry name" value="PP2Cc"/>
    <property type="match status" value="1"/>
</dbReference>
<organism evidence="8 9">
    <name type="scientific">Candidatus Muproteobacteria bacterium RBG_19FT_COMBO_61_10</name>
    <dbReference type="NCBI Taxonomy" id="1817761"/>
    <lineage>
        <taxon>Bacteria</taxon>
        <taxon>Pseudomonadati</taxon>
        <taxon>Pseudomonadota</taxon>
        <taxon>Candidatus Muproteobacteria</taxon>
    </lineage>
</organism>
<dbReference type="PANTHER" id="PTHR43289">
    <property type="entry name" value="MITOGEN-ACTIVATED PROTEIN KINASE KINASE KINASE 20-RELATED"/>
    <property type="match status" value="1"/>
</dbReference>
<dbReference type="Gene3D" id="3.30.200.20">
    <property type="entry name" value="Phosphorylase Kinase, domain 1"/>
    <property type="match status" value="1"/>
</dbReference>
<evidence type="ECO:0000313" key="9">
    <source>
        <dbReference type="Proteomes" id="UP000177950"/>
    </source>
</evidence>
<keyword evidence="5" id="KW-0812">Transmembrane</keyword>
<sequence length="578" mass="64088">MSTEQLQTRIGYVSETGRRKANDDFAAALTGNAHFRAVNDILAVIADGVGGGMGGREAAETTTRGFIDAYYSLPGTLGVDRAAARALSAMNRWVYAQGRQDTRLQSMATTFTAVVLRGRQAHIVHVGDTRVYRLREHRQQRLTEDHTHHHPDLQHVLLRAVGLEASVRADYAVHGLRLHDRFLLCSDGLYGVLNDSRIQGILDERESPQETAERLVATALQAGSQDNVTALVLDVVGLPAADQAHLESVAAALPIQDLPGIGDNIDGFHLREMISDGRYSRLFRAEDTREQREVILKFPHPRVTADAHYRRAFVREAWVGAQVRSPYVGETIELTAGRQTRLYSVMPYYPGHTLETRLLRQPPVSLDEGTAIGITLAKAVYALNRLRIIHRDIKPDNVMLEATPSRYAAGSNVSGWTLKLLDLGVARLPGIQNGTDEDIPGTPSYMAPELFDGQAGDERSDVYALGVTLYRMYSGGHYPYGEVEPFSRPRFNKRSALTRHRPDLPAWLDAVLARATAVDSNERYADAMELAFELENGLMRGAKAQPDKRSWYERNPLRFWQVVSLLLALALVVTLALG</sequence>
<dbReference type="PROSITE" id="PS50011">
    <property type="entry name" value="PROTEIN_KINASE_DOM"/>
    <property type="match status" value="1"/>
</dbReference>
<dbReference type="InterPro" id="IPR008271">
    <property type="entry name" value="Ser/Thr_kinase_AS"/>
</dbReference>
<dbReference type="Pfam" id="PF13672">
    <property type="entry name" value="PP2C_2"/>
    <property type="match status" value="1"/>
</dbReference>
<dbReference type="CDD" id="cd00143">
    <property type="entry name" value="PP2Cc"/>
    <property type="match status" value="1"/>
</dbReference>
<dbReference type="GO" id="GO:0004674">
    <property type="term" value="F:protein serine/threonine kinase activity"/>
    <property type="evidence" value="ECO:0007669"/>
    <property type="project" value="TreeGrafter"/>
</dbReference>
<dbReference type="PANTHER" id="PTHR43289:SF6">
    <property type="entry name" value="SERINE_THREONINE-PROTEIN KINASE NEKL-3"/>
    <property type="match status" value="1"/>
</dbReference>
<evidence type="ECO:0000259" key="7">
    <source>
        <dbReference type="PROSITE" id="PS51746"/>
    </source>
</evidence>
<keyword evidence="2" id="KW-0547">Nucleotide-binding</keyword>
<dbReference type="InterPro" id="IPR001932">
    <property type="entry name" value="PPM-type_phosphatase-like_dom"/>
</dbReference>
<dbReference type="AlphaFoldDB" id="A0A1F6UHG5"/>
<dbReference type="InterPro" id="IPR011009">
    <property type="entry name" value="Kinase-like_dom_sf"/>
</dbReference>
<dbReference type="SUPFAM" id="SSF56112">
    <property type="entry name" value="Protein kinase-like (PK-like)"/>
    <property type="match status" value="1"/>
</dbReference>
<dbReference type="Gene3D" id="3.60.40.10">
    <property type="entry name" value="PPM-type phosphatase domain"/>
    <property type="match status" value="1"/>
</dbReference>
<keyword evidence="5" id="KW-0472">Membrane</keyword>
<evidence type="ECO:0000256" key="5">
    <source>
        <dbReference type="SAM" id="Phobius"/>
    </source>
</evidence>
<proteinExistence type="predicted"/>
<gene>
    <name evidence="8" type="ORF">A2V58_04935</name>
</gene>
<dbReference type="CDD" id="cd14014">
    <property type="entry name" value="STKc_PknB_like"/>
    <property type="match status" value="1"/>
</dbReference>
<dbReference type="EMBL" id="MFSV01000171">
    <property type="protein sequence ID" value="OGI56829.1"/>
    <property type="molecule type" value="Genomic_DNA"/>
</dbReference>
<keyword evidence="5" id="KW-1133">Transmembrane helix</keyword>
<dbReference type="Proteomes" id="UP000177950">
    <property type="component" value="Unassembled WGS sequence"/>
</dbReference>
<keyword evidence="1" id="KW-0808">Transferase</keyword>
<evidence type="ECO:0000256" key="1">
    <source>
        <dbReference type="ARBA" id="ARBA00022679"/>
    </source>
</evidence>
<dbReference type="SMART" id="SM00220">
    <property type="entry name" value="S_TKc"/>
    <property type="match status" value="1"/>
</dbReference>
<dbReference type="PROSITE" id="PS51746">
    <property type="entry name" value="PPM_2"/>
    <property type="match status" value="1"/>
</dbReference>
<evidence type="ECO:0000256" key="2">
    <source>
        <dbReference type="ARBA" id="ARBA00022741"/>
    </source>
</evidence>
<accession>A0A1F6UHG5</accession>
<dbReference type="SUPFAM" id="SSF81606">
    <property type="entry name" value="PP2C-like"/>
    <property type="match status" value="1"/>
</dbReference>
<feature type="domain" description="PPM-type phosphatase" evidence="7">
    <location>
        <begin position="9"/>
        <end position="235"/>
    </location>
</feature>
<dbReference type="SMART" id="SM00331">
    <property type="entry name" value="PP2C_SIG"/>
    <property type="match status" value="1"/>
</dbReference>